<accession>A0A2P5ASW9</accession>
<reference evidence="2" key="1">
    <citation type="submission" date="2016-06" db="EMBL/GenBank/DDBJ databases">
        <title>Parallel loss of symbiosis genes in relatives of nitrogen-fixing non-legume Parasponia.</title>
        <authorList>
            <person name="Van Velzen R."/>
            <person name="Holmer R."/>
            <person name="Bu F."/>
            <person name="Rutten L."/>
            <person name="Van Zeijl A."/>
            <person name="Liu W."/>
            <person name="Santuari L."/>
            <person name="Cao Q."/>
            <person name="Sharma T."/>
            <person name="Shen D."/>
            <person name="Roswanjaya Y."/>
            <person name="Wardhani T."/>
            <person name="Kalhor M.S."/>
            <person name="Jansen J."/>
            <person name="Van den Hoogen J."/>
            <person name="Gungor B."/>
            <person name="Hartog M."/>
            <person name="Hontelez J."/>
            <person name="Verver J."/>
            <person name="Yang W.-C."/>
            <person name="Schijlen E."/>
            <person name="Repin R."/>
            <person name="Schilthuizen M."/>
            <person name="Schranz E."/>
            <person name="Heidstra R."/>
            <person name="Miyata K."/>
            <person name="Fedorova E."/>
            <person name="Kohlen W."/>
            <person name="Bisseling T."/>
            <person name="Smit S."/>
            <person name="Geurts R."/>
        </authorList>
    </citation>
    <scope>NUCLEOTIDE SEQUENCE [LARGE SCALE GENOMIC DNA]</scope>
    <source>
        <strain evidence="2">cv. WU1-14</strain>
    </source>
</reference>
<evidence type="ECO:0000313" key="1">
    <source>
        <dbReference type="EMBL" id="PON39644.1"/>
    </source>
</evidence>
<gene>
    <name evidence="1" type="ORF">PanWU01x14_303440</name>
</gene>
<dbReference type="EMBL" id="JXTB01000459">
    <property type="protein sequence ID" value="PON39644.1"/>
    <property type="molecule type" value="Genomic_DNA"/>
</dbReference>
<evidence type="ECO:0000313" key="2">
    <source>
        <dbReference type="Proteomes" id="UP000237105"/>
    </source>
</evidence>
<name>A0A2P5ASW9_PARAD</name>
<sequence length="64" mass="7043">MHENRLRHHGIVVGGLAHPPSVRAHKLARGLFSDYLHSVGVGIRCRSGSVGVDTWVSLRFSEIN</sequence>
<feature type="non-terminal residue" evidence="1">
    <location>
        <position position="64"/>
    </location>
</feature>
<dbReference type="AlphaFoldDB" id="A0A2P5ASW9"/>
<organism evidence="1 2">
    <name type="scientific">Parasponia andersonii</name>
    <name type="common">Sponia andersonii</name>
    <dbReference type="NCBI Taxonomy" id="3476"/>
    <lineage>
        <taxon>Eukaryota</taxon>
        <taxon>Viridiplantae</taxon>
        <taxon>Streptophyta</taxon>
        <taxon>Embryophyta</taxon>
        <taxon>Tracheophyta</taxon>
        <taxon>Spermatophyta</taxon>
        <taxon>Magnoliopsida</taxon>
        <taxon>eudicotyledons</taxon>
        <taxon>Gunneridae</taxon>
        <taxon>Pentapetalae</taxon>
        <taxon>rosids</taxon>
        <taxon>fabids</taxon>
        <taxon>Rosales</taxon>
        <taxon>Cannabaceae</taxon>
        <taxon>Parasponia</taxon>
    </lineage>
</organism>
<keyword evidence="2" id="KW-1185">Reference proteome</keyword>
<proteinExistence type="predicted"/>
<comment type="caution">
    <text evidence="1">The sequence shown here is derived from an EMBL/GenBank/DDBJ whole genome shotgun (WGS) entry which is preliminary data.</text>
</comment>
<protein>
    <submittedName>
        <fullName evidence="1">Uncharacterized protein</fullName>
    </submittedName>
</protein>
<dbReference type="Proteomes" id="UP000237105">
    <property type="component" value="Unassembled WGS sequence"/>
</dbReference>